<gene>
    <name evidence="2" type="ORF">ABC228_05555</name>
</gene>
<dbReference type="Proteomes" id="UP001444625">
    <property type="component" value="Unassembled WGS sequence"/>
</dbReference>
<dbReference type="RefSeq" id="WP_345824093.1">
    <property type="nucleotide sequence ID" value="NZ_JBDIML010000001.1"/>
</dbReference>
<proteinExistence type="predicted"/>
<keyword evidence="1" id="KW-0732">Signal</keyword>
<dbReference type="EMBL" id="JBDIML010000001">
    <property type="protein sequence ID" value="MEN2766648.1"/>
    <property type="molecule type" value="Genomic_DNA"/>
</dbReference>
<reference evidence="2 3" key="1">
    <citation type="submission" date="2024-05" db="EMBL/GenBank/DDBJ databases">
        <authorList>
            <person name="Haq I."/>
            <person name="Ullah Z."/>
            <person name="Ahmad R."/>
            <person name="Li M."/>
            <person name="Tong Y."/>
        </authorList>
    </citation>
    <scope>NUCLEOTIDE SEQUENCE [LARGE SCALE GENOMIC DNA]</scope>
    <source>
        <strain evidence="2 3">16A2E</strain>
    </source>
</reference>
<feature type="signal peptide" evidence="1">
    <location>
        <begin position="1"/>
        <end position="21"/>
    </location>
</feature>
<dbReference type="InterPro" id="IPR052913">
    <property type="entry name" value="Glycopeptide_resist_protein"/>
</dbReference>
<sequence>MKRTILFLFLLLLLSTDVAFANELIITDDNVNETIIREHFSLHYIDSGFIDQEKLRLLLNRIEEQVYEPGVNATLDDSWTIVPEKKGETLDREGFLRFFYAFFYSDVTFEMKLPKKAVYPRVDSELLSDIRTNELGHYLTYYRTSNKERAHNIQLAADAINNQVVFPGESFSFNKAVGKRTKERGYKRAPVIVRGELSEDIGGGICQVSSTLFNAVSIDGIKIVERYSHSRNVPYVPPGKDATVSWWGPDFVFKNEYSHPVLIRAKALDGKMIVRIFSSDSVEVKNN</sequence>
<keyword evidence="3" id="KW-1185">Reference proteome</keyword>
<dbReference type="Pfam" id="PF04294">
    <property type="entry name" value="VanW"/>
    <property type="match status" value="1"/>
</dbReference>
<comment type="caution">
    <text evidence="2">The sequence shown here is derived from an EMBL/GenBank/DDBJ whole genome shotgun (WGS) entry which is preliminary data.</text>
</comment>
<protein>
    <submittedName>
        <fullName evidence="2">VanW family protein</fullName>
    </submittedName>
</protein>
<dbReference type="PANTHER" id="PTHR35788">
    <property type="entry name" value="EXPORTED PROTEIN-RELATED"/>
    <property type="match status" value="1"/>
</dbReference>
<accession>A0ABU9XEF8</accession>
<organism evidence="2 3">
    <name type="scientific">Ornithinibacillus xuwenensis</name>
    <dbReference type="NCBI Taxonomy" id="3144668"/>
    <lineage>
        <taxon>Bacteria</taxon>
        <taxon>Bacillati</taxon>
        <taxon>Bacillota</taxon>
        <taxon>Bacilli</taxon>
        <taxon>Bacillales</taxon>
        <taxon>Bacillaceae</taxon>
        <taxon>Ornithinibacillus</taxon>
    </lineage>
</organism>
<feature type="chain" id="PRO_5045649414" evidence="1">
    <location>
        <begin position="22"/>
        <end position="287"/>
    </location>
</feature>
<dbReference type="PANTHER" id="PTHR35788:SF1">
    <property type="entry name" value="EXPORTED PROTEIN"/>
    <property type="match status" value="1"/>
</dbReference>
<name>A0ABU9XEF8_9BACI</name>
<evidence type="ECO:0000313" key="3">
    <source>
        <dbReference type="Proteomes" id="UP001444625"/>
    </source>
</evidence>
<dbReference type="InterPro" id="IPR007391">
    <property type="entry name" value="Vancomycin_resist_VanW"/>
</dbReference>
<evidence type="ECO:0000313" key="2">
    <source>
        <dbReference type="EMBL" id="MEN2766648.1"/>
    </source>
</evidence>
<evidence type="ECO:0000256" key="1">
    <source>
        <dbReference type="SAM" id="SignalP"/>
    </source>
</evidence>